<feature type="compositionally biased region" description="Basic residues" evidence="2">
    <location>
        <begin position="412"/>
        <end position="427"/>
    </location>
</feature>
<dbReference type="OrthoDB" id="2424936at2759"/>
<feature type="compositionally biased region" description="Basic and acidic residues" evidence="2">
    <location>
        <begin position="398"/>
        <end position="411"/>
    </location>
</feature>
<name>A0A8H7BZA3_9FUNG</name>
<gene>
    <name evidence="3" type="ORF">EC973_007782</name>
</gene>
<feature type="region of interest" description="Disordered" evidence="2">
    <location>
        <begin position="398"/>
        <end position="430"/>
    </location>
</feature>
<keyword evidence="1" id="KW-0175">Coiled coil</keyword>
<reference evidence="3" key="1">
    <citation type="submission" date="2020-01" db="EMBL/GenBank/DDBJ databases">
        <title>Genome Sequencing of Three Apophysomyces-Like Fungal Strains Confirms a Novel Fungal Genus in the Mucoromycota with divergent Burkholderia-like Endosymbiotic Bacteria.</title>
        <authorList>
            <person name="Stajich J.E."/>
            <person name="Macias A.M."/>
            <person name="Carter-House D."/>
            <person name="Lovett B."/>
            <person name="Kasson L.R."/>
            <person name="Berry K."/>
            <person name="Grigoriev I."/>
            <person name="Chang Y."/>
            <person name="Spatafora J."/>
            <person name="Kasson M.T."/>
        </authorList>
    </citation>
    <scope>NUCLEOTIDE SEQUENCE</scope>
    <source>
        <strain evidence="3">NRRL A-21654</strain>
    </source>
</reference>
<evidence type="ECO:0000256" key="2">
    <source>
        <dbReference type="SAM" id="MobiDB-lite"/>
    </source>
</evidence>
<proteinExistence type="predicted"/>
<feature type="region of interest" description="Disordered" evidence="2">
    <location>
        <begin position="472"/>
        <end position="493"/>
    </location>
</feature>
<comment type="caution">
    <text evidence="3">The sequence shown here is derived from an EMBL/GenBank/DDBJ whole genome shotgun (WGS) entry which is preliminary data.</text>
</comment>
<dbReference type="Proteomes" id="UP000605846">
    <property type="component" value="Unassembled WGS sequence"/>
</dbReference>
<feature type="coiled-coil region" evidence="1">
    <location>
        <begin position="764"/>
        <end position="801"/>
    </location>
</feature>
<keyword evidence="4" id="KW-1185">Reference proteome</keyword>
<dbReference type="EMBL" id="JABAYA010000006">
    <property type="protein sequence ID" value="KAF7731951.1"/>
    <property type="molecule type" value="Genomic_DNA"/>
</dbReference>
<accession>A0A8H7BZA3</accession>
<sequence length="1285" mass="147398">MQVPHPQIRENKRKRKRVIQSNISLDKAIEALHDVFQNQLVTIISKELEDKPRKNTAKKARFQSEVEKQAKTNKILQELRTRLEKADRVPRTSLEQADDSINVTRGTIRRTLCFHYPEPASIGKLWRDYAAAHFNDAVAEARARLEEHGEVEEAGSSKEVTVNDDSKEEKEIIRTCSVRLSKILREDLDNQVKQTFLETIAITSEQATNYASELGTAVHATMLKYASGSVVLDAESKQAHYQQDGKTFNVLDVIHEEWIRHPELLNSELAIAVAPMPDNIKNYVKALPKKHNDEFLNLFTEAHLQFLHSDYFGRQSYKAQGKSFWSSLQHQGLKDLPKPPAGLSTVMHFQLKQYATDLQNMWAGGLFHKSINHLLRILLRINLASEREKKIQEITEKKLQEKEKQREESSRTMRRKKEWRRRKIKGRLKQERKSLRRLEKRLGIEMDGNQRANLLQRKKSCVEAIRRLEKQAKEKYRPKKADNQPHQKDEEARGDMDKLAISADISVMDDEGIEETIETAIEEAQDELEEVEIKTLKKEPSRRRLIRIQAITKKLLLSTDIDGNVQASDVSDIWNDNDELQKVEIDIVVKLANALRPYVPKGRLSSAISLRLRFVLLSNAILHATGYSKFTANICPTISPASIHALPLDAASMYEMFGSNSAKFNLYKEDGSTIDNIREARTNKSAVIGSFFDQEKVKHICNTRGLEPRWRITITPHQMAVIDSDVKKGRVIDTSHYEERKKKSKGKRADSASSQFEDKSGLDIANITCSLEDAKQRVKALESAEKQIKNALRQREEVVESRMESYRRSKDVARRKVRDKRKSEKFDIYDSRAKQKQTDIYKDLKAAKLERAKSQSELSKIRSQLADQRRLRYIYQKQRDILKKQQTNKETKPKDDEQEQETKLCKVASWNRPGCEANTEFLDISELHQEVKQDPKKTITFGGTDYGLRTLATTVPVTMERARLHFDLYNRQFGDGQTPVSIPKEMSTLPKPMRITAGYLEEKTLCRSFRKKRERRKKNNPAVISAEKTLSKRSSASATTVEQVLESQAVKRNCRRELRAFYHSNRAEHEKRTQKLYTDRIYDQVAAQERKFIKAAATTQTDGRQKALPIMAIGTQGTGVGLRLKGHLKRGGKWLRKRHRRYVPVSMTNEHRSSQLCVYCFERVERAKARRRKSRQWKTVRVNGASQCVNPCCPAYQSGHATQNRDVQAAVAIGLASASNILSANRSTLTPFDPSIFSAGKPFVPGATNFWCVNSSRKLCEELREPGPVAMTGVIRTYASVTEEF</sequence>
<organism evidence="3 4">
    <name type="scientific">Apophysomyces ossiformis</name>
    <dbReference type="NCBI Taxonomy" id="679940"/>
    <lineage>
        <taxon>Eukaryota</taxon>
        <taxon>Fungi</taxon>
        <taxon>Fungi incertae sedis</taxon>
        <taxon>Mucoromycota</taxon>
        <taxon>Mucoromycotina</taxon>
        <taxon>Mucoromycetes</taxon>
        <taxon>Mucorales</taxon>
        <taxon>Mucorineae</taxon>
        <taxon>Mucoraceae</taxon>
        <taxon>Apophysomyces</taxon>
    </lineage>
</organism>
<protein>
    <submittedName>
        <fullName evidence="3">Uncharacterized protein</fullName>
    </submittedName>
</protein>
<evidence type="ECO:0000256" key="1">
    <source>
        <dbReference type="SAM" id="Coils"/>
    </source>
</evidence>
<evidence type="ECO:0000313" key="4">
    <source>
        <dbReference type="Proteomes" id="UP000605846"/>
    </source>
</evidence>
<evidence type="ECO:0000313" key="3">
    <source>
        <dbReference type="EMBL" id="KAF7731951.1"/>
    </source>
</evidence>